<dbReference type="OrthoDB" id="8241295at2"/>
<evidence type="ECO:0000313" key="1">
    <source>
        <dbReference type="EMBL" id="SHG69413.1"/>
    </source>
</evidence>
<dbReference type="Proteomes" id="UP000190675">
    <property type="component" value="Chromosome I"/>
</dbReference>
<sequence>MSWDKKFDEPIPLPKGKPLLTLRDAALYITKLPKAEHNAAEWQAAMEALLLVAEHDGPTMFARIGVMRALNRQVERVFDPARKEKHWGRRKLARDR</sequence>
<dbReference type="EMBL" id="LT670818">
    <property type="protein sequence ID" value="SHG69413.1"/>
    <property type="molecule type" value="Genomic_DNA"/>
</dbReference>
<reference evidence="1 2" key="1">
    <citation type="submission" date="2016-11" db="EMBL/GenBank/DDBJ databases">
        <authorList>
            <person name="Jaros S."/>
            <person name="Januszkiewicz K."/>
            <person name="Wedrychowicz H."/>
        </authorList>
    </citation>
    <scope>NUCLEOTIDE SEQUENCE [LARGE SCALE GENOMIC DNA]</scope>
    <source>
        <strain evidence="1 2">GAS242</strain>
    </source>
</reference>
<dbReference type="RefSeq" id="WP_079567200.1">
    <property type="nucleotide sequence ID" value="NZ_LT670818.1"/>
</dbReference>
<protein>
    <submittedName>
        <fullName evidence="1">Uncharacterized protein</fullName>
    </submittedName>
</protein>
<accession>A0A1M5LYD6</accession>
<gene>
    <name evidence="1" type="ORF">SAMN05444169_3699</name>
</gene>
<name>A0A1M5LYD6_9BRAD</name>
<proteinExistence type="predicted"/>
<evidence type="ECO:0000313" key="2">
    <source>
        <dbReference type="Proteomes" id="UP000190675"/>
    </source>
</evidence>
<dbReference type="AlphaFoldDB" id="A0A1M5LYD6"/>
<organism evidence="1 2">
    <name type="scientific">Bradyrhizobium erythrophlei</name>
    <dbReference type="NCBI Taxonomy" id="1437360"/>
    <lineage>
        <taxon>Bacteria</taxon>
        <taxon>Pseudomonadati</taxon>
        <taxon>Pseudomonadota</taxon>
        <taxon>Alphaproteobacteria</taxon>
        <taxon>Hyphomicrobiales</taxon>
        <taxon>Nitrobacteraceae</taxon>
        <taxon>Bradyrhizobium</taxon>
    </lineage>
</organism>